<dbReference type="EMBL" id="RCZC01000009">
    <property type="protein sequence ID" value="TPG48292.1"/>
    <property type="molecule type" value="Genomic_DNA"/>
</dbReference>
<dbReference type="Proteomes" id="UP000319931">
    <property type="component" value="Unassembled WGS sequence"/>
</dbReference>
<dbReference type="RefSeq" id="WP_140852228.1">
    <property type="nucleotide sequence ID" value="NZ_RCZC01000009.1"/>
</dbReference>
<dbReference type="OrthoDB" id="8480631at2"/>
<keyword evidence="2" id="KW-1185">Reference proteome</keyword>
<organism evidence="1 2">
    <name type="scientific">Sphingomonas glacialis</name>
    <dbReference type="NCBI Taxonomy" id="658225"/>
    <lineage>
        <taxon>Bacteria</taxon>
        <taxon>Pseudomonadati</taxon>
        <taxon>Pseudomonadota</taxon>
        <taxon>Alphaproteobacteria</taxon>
        <taxon>Sphingomonadales</taxon>
        <taxon>Sphingomonadaceae</taxon>
        <taxon>Sphingomonas</taxon>
    </lineage>
</organism>
<evidence type="ECO:0000313" key="2">
    <source>
        <dbReference type="Proteomes" id="UP000319931"/>
    </source>
</evidence>
<reference evidence="1 2" key="1">
    <citation type="journal article" date="2019" name="Environ. Microbiol.">
        <title>Species interactions and distinct microbial communities in high Arctic permafrost affected cryosols are associated with the CH4 and CO2 gas fluxes.</title>
        <authorList>
            <person name="Altshuler I."/>
            <person name="Hamel J."/>
            <person name="Turney S."/>
            <person name="Magnuson E."/>
            <person name="Levesque R."/>
            <person name="Greer C."/>
            <person name="Whyte L.G."/>
        </authorList>
    </citation>
    <scope>NUCLEOTIDE SEQUENCE [LARGE SCALE GENOMIC DNA]</scope>
    <source>
        <strain evidence="1 2">E6.1</strain>
    </source>
</reference>
<protein>
    <submittedName>
        <fullName evidence="1">Uncharacterized protein</fullName>
    </submittedName>
</protein>
<sequence length="199" mass="20379">MTESGTVECAPVEGVPVGNAPAVGGSGGTVPAEGASVESAPVSALVPRPDQWTVARRIAFLDHLAVACNVVQSAKAVGSSPSGAHALRLRDADFAALWRLALDAGYQQLEAKLLALALGHGDDGAVIGDPSAIVVGPFDAVAAFTLLRHQHAMRVGSATRAETRTTPFAFKHVATEEVHAALLAKLAARAKRRPGSILA</sequence>
<evidence type="ECO:0000313" key="1">
    <source>
        <dbReference type="EMBL" id="TPG48292.1"/>
    </source>
</evidence>
<name>A0A502FGD8_9SPHN</name>
<accession>A0A502FGD8</accession>
<proteinExistence type="predicted"/>
<dbReference type="AlphaFoldDB" id="A0A502FGD8"/>
<comment type="caution">
    <text evidence="1">The sequence shown here is derived from an EMBL/GenBank/DDBJ whole genome shotgun (WGS) entry which is preliminary data.</text>
</comment>
<gene>
    <name evidence="1" type="ORF">EAH76_20980</name>
</gene>